<evidence type="ECO:0000256" key="1">
    <source>
        <dbReference type="SAM" id="MobiDB-lite"/>
    </source>
</evidence>
<evidence type="ECO:0008006" key="4">
    <source>
        <dbReference type="Google" id="ProtNLM"/>
    </source>
</evidence>
<protein>
    <recommendedName>
        <fullName evidence="4">HNH domain-containing protein</fullName>
    </recommendedName>
</protein>
<comment type="caution">
    <text evidence="2">The sequence shown here is derived from an EMBL/GenBank/DDBJ whole genome shotgun (WGS) entry which is preliminary data.</text>
</comment>
<dbReference type="Proteomes" id="UP001141327">
    <property type="component" value="Unassembled WGS sequence"/>
</dbReference>
<gene>
    <name evidence="2" type="ORF">PAPYR_3780</name>
</gene>
<feature type="region of interest" description="Disordered" evidence="1">
    <location>
        <begin position="1"/>
        <end position="85"/>
    </location>
</feature>
<sequence length="174" mass="20140">MASRVEEPAQNPTEETEIEGLEEDVVPVESSAEPPRRLSKYQRRKLKKQQDESEEEEEPEPEPKKDSSSEEGPEEDEDDEERAQFTADEGTCELCGSRARLTFHHTIPKLIIKRLKRRGHKPTVVGVNICRLCHSTLHRTWKHGVLAKNYVTIDDLKQAPELQEYLEWKRGQVK</sequence>
<feature type="compositionally biased region" description="Acidic residues" evidence="1">
    <location>
        <begin position="69"/>
        <end position="81"/>
    </location>
</feature>
<reference evidence="2" key="1">
    <citation type="journal article" date="2022" name="bioRxiv">
        <title>Genomics of Preaxostyla Flagellates Illuminates Evolutionary Transitions and the Path Towards Mitochondrial Loss.</title>
        <authorList>
            <person name="Novak L.V.F."/>
            <person name="Treitli S.C."/>
            <person name="Pyrih J."/>
            <person name="Halakuc P."/>
            <person name="Pipaliya S.V."/>
            <person name="Vacek V."/>
            <person name="Brzon O."/>
            <person name="Soukal P."/>
            <person name="Eme L."/>
            <person name="Dacks J.B."/>
            <person name="Karnkowska A."/>
            <person name="Elias M."/>
            <person name="Hampl V."/>
        </authorList>
    </citation>
    <scope>NUCLEOTIDE SEQUENCE</scope>
    <source>
        <strain evidence="2">RCP-MX</strain>
    </source>
</reference>
<accession>A0ABQ8ULI5</accession>
<feature type="compositionally biased region" description="Basic residues" evidence="1">
    <location>
        <begin position="37"/>
        <end position="47"/>
    </location>
</feature>
<feature type="compositionally biased region" description="Acidic residues" evidence="1">
    <location>
        <begin position="14"/>
        <end position="26"/>
    </location>
</feature>
<evidence type="ECO:0000313" key="3">
    <source>
        <dbReference type="Proteomes" id="UP001141327"/>
    </source>
</evidence>
<organism evidence="2 3">
    <name type="scientific">Paratrimastix pyriformis</name>
    <dbReference type="NCBI Taxonomy" id="342808"/>
    <lineage>
        <taxon>Eukaryota</taxon>
        <taxon>Metamonada</taxon>
        <taxon>Preaxostyla</taxon>
        <taxon>Paratrimastigidae</taxon>
        <taxon>Paratrimastix</taxon>
    </lineage>
</organism>
<name>A0ABQ8ULI5_9EUKA</name>
<keyword evidence="3" id="KW-1185">Reference proteome</keyword>
<dbReference type="PANTHER" id="PTHR37827">
    <property type="entry name" value="TUDOR DOMAIN-CONTAINING PROTEIN"/>
    <property type="match status" value="1"/>
</dbReference>
<dbReference type="PANTHER" id="PTHR37827:SF1">
    <property type="entry name" value="HNH DOMAIN-CONTAINING PROTEIN"/>
    <property type="match status" value="1"/>
</dbReference>
<proteinExistence type="predicted"/>
<dbReference type="EMBL" id="JAPMOS010000015">
    <property type="protein sequence ID" value="KAJ4460062.1"/>
    <property type="molecule type" value="Genomic_DNA"/>
</dbReference>
<evidence type="ECO:0000313" key="2">
    <source>
        <dbReference type="EMBL" id="KAJ4460062.1"/>
    </source>
</evidence>